<evidence type="ECO:0000313" key="1">
    <source>
        <dbReference type="EMBL" id="KAH7959657.1"/>
    </source>
</evidence>
<evidence type="ECO:0000313" key="2">
    <source>
        <dbReference type="Proteomes" id="UP000821865"/>
    </source>
</evidence>
<name>A0ACB8D5E8_DERSI</name>
<comment type="caution">
    <text evidence="1">The sequence shown here is derived from an EMBL/GenBank/DDBJ whole genome shotgun (WGS) entry which is preliminary data.</text>
</comment>
<dbReference type="Proteomes" id="UP000821865">
    <property type="component" value="Chromosome 3"/>
</dbReference>
<sequence>MMALFYLMVIDYVAMAAMIAASFFHIRGYPYWSEHQDCQAADSMMALFYLMVIDYVAMAVIIAASFFHIRGYPYSNTTAHRQLLHDDDYVISNAKHYFNGLLVCRLFAKIDRKDGDLRISLLDAIHFGAMARYRVTPVTIANCFNKCGCSRSPTKVPLEPEDPDISDWDQLDAGCSMHDFITADDNLTTCGACTVEDILNEATSEAANVRASCSRRVVEPDPAEALPRAAASAMFSLGVGTRGTRALNGARYAGPLGP</sequence>
<gene>
    <name evidence="1" type="ORF">HPB49_012801</name>
</gene>
<dbReference type="EMBL" id="CM023472">
    <property type="protein sequence ID" value="KAH7959657.1"/>
    <property type="molecule type" value="Genomic_DNA"/>
</dbReference>
<proteinExistence type="predicted"/>
<organism evidence="1 2">
    <name type="scientific">Dermacentor silvarum</name>
    <name type="common">Tick</name>
    <dbReference type="NCBI Taxonomy" id="543639"/>
    <lineage>
        <taxon>Eukaryota</taxon>
        <taxon>Metazoa</taxon>
        <taxon>Ecdysozoa</taxon>
        <taxon>Arthropoda</taxon>
        <taxon>Chelicerata</taxon>
        <taxon>Arachnida</taxon>
        <taxon>Acari</taxon>
        <taxon>Parasitiformes</taxon>
        <taxon>Ixodida</taxon>
        <taxon>Ixodoidea</taxon>
        <taxon>Ixodidae</taxon>
        <taxon>Rhipicephalinae</taxon>
        <taxon>Dermacentor</taxon>
    </lineage>
</organism>
<keyword evidence="2" id="KW-1185">Reference proteome</keyword>
<reference evidence="1" key="1">
    <citation type="submission" date="2020-05" db="EMBL/GenBank/DDBJ databases">
        <title>Large-scale comparative analyses of tick genomes elucidate their genetic diversity and vector capacities.</title>
        <authorList>
            <person name="Jia N."/>
            <person name="Wang J."/>
            <person name="Shi W."/>
            <person name="Du L."/>
            <person name="Sun Y."/>
            <person name="Zhan W."/>
            <person name="Jiang J."/>
            <person name="Wang Q."/>
            <person name="Zhang B."/>
            <person name="Ji P."/>
            <person name="Sakyi L.B."/>
            <person name="Cui X."/>
            <person name="Yuan T."/>
            <person name="Jiang B."/>
            <person name="Yang W."/>
            <person name="Lam T.T.-Y."/>
            <person name="Chang Q."/>
            <person name="Ding S."/>
            <person name="Wang X."/>
            <person name="Zhu J."/>
            <person name="Ruan X."/>
            <person name="Zhao L."/>
            <person name="Wei J."/>
            <person name="Que T."/>
            <person name="Du C."/>
            <person name="Cheng J."/>
            <person name="Dai P."/>
            <person name="Han X."/>
            <person name="Huang E."/>
            <person name="Gao Y."/>
            <person name="Liu J."/>
            <person name="Shao H."/>
            <person name="Ye R."/>
            <person name="Li L."/>
            <person name="Wei W."/>
            <person name="Wang X."/>
            <person name="Wang C."/>
            <person name="Yang T."/>
            <person name="Huo Q."/>
            <person name="Li W."/>
            <person name="Guo W."/>
            <person name="Chen H."/>
            <person name="Zhou L."/>
            <person name="Ni X."/>
            <person name="Tian J."/>
            <person name="Zhou Y."/>
            <person name="Sheng Y."/>
            <person name="Liu T."/>
            <person name="Pan Y."/>
            <person name="Xia L."/>
            <person name="Li J."/>
            <person name="Zhao F."/>
            <person name="Cao W."/>
        </authorList>
    </citation>
    <scope>NUCLEOTIDE SEQUENCE</scope>
    <source>
        <strain evidence="1">Dsil-2018</strain>
    </source>
</reference>
<accession>A0ACB8D5E8</accession>
<protein>
    <submittedName>
        <fullName evidence="1">Uncharacterized protein</fullName>
    </submittedName>
</protein>